<dbReference type="InParanoid" id="A0A0C3NX91"/>
<dbReference type="AlphaFoldDB" id="A0A0C3NX91"/>
<evidence type="ECO:0000313" key="3">
    <source>
        <dbReference type="Proteomes" id="UP000054217"/>
    </source>
</evidence>
<dbReference type="EMBL" id="KN832001">
    <property type="protein sequence ID" value="KIN99793.1"/>
    <property type="molecule type" value="Genomic_DNA"/>
</dbReference>
<reference evidence="2 3" key="1">
    <citation type="submission" date="2014-04" db="EMBL/GenBank/DDBJ databases">
        <authorList>
            <consortium name="DOE Joint Genome Institute"/>
            <person name="Kuo A."/>
            <person name="Kohler A."/>
            <person name="Costa M.D."/>
            <person name="Nagy L.G."/>
            <person name="Floudas D."/>
            <person name="Copeland A."/>
            <person name="Barry K.W."/>
            <person name="Cichocki N."/>
            <person name="Veneault-Fourrey C."/>
            <person name="LaButti K."/>
            <person name="Lindquist E.A."/>
            <person name="Lipzen A."/>
            <person name="Lundell T."/>
            <person name="Morin E."/>
            <person name="Murat C."/>
            <person name="Sun H."/>
            <person name="Tunlid A."/>
            <person name="Henrissat B."/>
            <person name="Grigoriev I.V."/>
            <person name="Hibbett D.S."/>
            <person name="Martin F."/>
            <person name="Nordberg H.P."/>
            <person name="Cantor M.N."/>
            <person name="Hua S.X."/>
        </authorList>
    </citation>
    <scope>NUCLEOTIDE SEQUENCE [LARGE SCALE GENOMIC DNA]</scope>
    <source>
        <strain evidence="2 3">Marx 270</strain>
    </source>
</reference>
<protein>
    <submittedName>
        <fullName evidence="2">Uncharacterized protein</fullName>
    </submittedName>
</protein>
<evidence type="ECO:0000313" key="2">
    <source>
        <dbReference type="EMBL" id="KIN99793.1"/>
    </source>
</evidence>
<feature type="region of interest" description="Disordered" evidence="1">
    <location>
        <begin position="292"/>
        <end position="314"/>
    </location>
</feature>
<sequence>MSFLPSANHPLSADLWMGDLQTIIRNRVPVHGLQQWECFPTSLCHMVEWVTVARHPCAPDQRRSHLFVYKTLPVPEPYDAMYPVSVRIYGFLNKFCVSEFGNWNGDSMRAAYTVQSLSLSSMGNTAAWRNQLDRLNLAATFASRVLKVPLPSVQFRHHLHMQRKVFTKRLFDLQESQAWHLSLIHDASAQNAHVPRLPEYPWEWNGPLEILEMQQDGNIMLIHEVLLSHGDFVEIDAEFDLVVVRTHATHTHLRIFLTCKQILRLQSAHHTQPSGTPMVMTSPTEIRRMRTNQTSEDLPSIHPPKPNTLDQVSPSTSQRICCHSTAFMPINSAPIE</sequence>
<dbReference type="Proteomes" id="UP000054217">
    <property type="component" value="Unassembled WGS sequence"/>
</dbReference>
<keyword evidence="3" id="KW-1185">Reference proteome</keyword>
<evidence type="ECO:0000256" key="1">
    <source>
        <dbReference type="SAM" id="MobiDB-lite"/>
    </source>
</evidence>
<accession>A0A0C3NX91</accession>
<proteinExistence type="predicted"/>
<reference evidence="3" key="2">
    <citation type="submission" date="2015-01" db="EMBL/GenBank/DDBJ databases">
        <title>Evolutionary Origins and Diversification of the Mycorrhizal Mutualists.</title>
        <authorList>
            <consortium name="DOE Joint Genome Institute"/>
            <consortium name="Mycorrhizal Genomics Consortium"/>
            <person name="Kohler A."/>
            <person name="Kuo A."/>
            <person name="Nagy L.G."/>
            <person name="Floudas D."/>
            <person name="Copeland A."/>
            <person name="Barry K.W."/>
            <person name="Cichocki N."/>
            <person name="Veneault-Fourrey C."/>
            <person name="LaButti K."/>
            <person name="Lindquist E.A."/>
            <person name="Lipzen A."/>
            <person name="Lundell T."/>
            <person name="Morin E."/>
            <person name="Murat C."/>
            <person name="Riley R."/>
            <person name="Ohm R."/>
            <person name="Sun H."/>
            <person name="Tunlid A."/>
            <person name="Henrissat B."/>
            <person name="Grigoriev I.V."/>
            <person name="Hibbett D.S."/>
            <person name="Martin F."/>
        </authorList>
    </citation>
    <scope>NUCLEOTIDE SEQUENCE [LARGE SCALE GENOMIC DNA]</scope>
    <source>
        <strain evidence="3">Marx 270</strain>
    </source>
</reference>
<organism evidence="2 3">
    <name type="scientific">Pisolithus tinctorius Marx 270</name>
    <dbReference type="NCBI Taxonomy" id="870435"/>
    <lineage>
        <taxon>Eukaryota</taxon>
        <taxon>Fungi</taxon>
        <taxon>Dikarya</taxon>
        <taxon>Basidiomycota</taxon>
        <taxon>Agaricomycotina</taxon>
        <taxon>Agaricomycetes</taxon>
        <taxon>Agaricomycetidae</taxon>
        <taxon>Boletales</taxon>
        <taxon>Sclerodermatineae</taxon>
        <taxon>Pisolithaceae</taxon>
        <taxon>Pisolithus</taxon>
    </lineage>
</organism>
<name>A0A0C3NX91_PISTI</name>
<dbReference type="HOGENOM" id="CLU_075367_0_0_1"/>
<gene>
    <name evidence="2" type="ORF">M404DRAFT_30045</name>
</gene>